<dbReference type="EnsemblPlants" id="Pp3c22_7080V3.2">
    <property type="protein sequence ID" value="Pp3c22_7080V3.2"/>
    <property type="gene ID" value="Pp3c22_7080"/>
</dbReference>
<dbReference type="AlphaFoldDB" id="A0A7I4CCX1"/>
<evidence type="ECO:0000313" key="2">
    <source>
        <dbReference type="Proteomes" id="UP000006727"/>
    </source>
</evidence>
<accession>A0A7I4CCX1</accession>
<reference evidence="1 2" key="2">
    <citation type="journal article" date="2018" name="Plant J.">
        <title>The Physcomitrella patens chromosome-scale assembly reveals moss genome structure and evolution.</title>
        <authorList>
            <person name="Lang D."/>
            <person name="Ullrich K.K."/>
            <person name="Murat F."/>
            <person name="Fuchs J."/>
            <person name="Jenkins J."/>
            <person name="Haas F.B."/>
            <person name="Piednoel M."/>
            <person name="Gundlach H."/>
            <person name="Van Bel M."/>
            <person name="Meyberg R."/>
            <person name="Vives C."/>
            <person name="Morata J."/>
            <person name="Symeonidi A."/>
            <person name="Hiss M."/>
            <person name="Muchero W."/>
            <person name="Kamisugi Y."/>
            <person name="Saleh O."/>
            <person name="Blanc G."/>
            <person name="Decker E.L."/>
            <person name="van Gessel N."/>
            <person name="Grimwood J."/>
            <person name="Hayes R.D."/>
            <person name="Graham S.W."/>
            <person name="Gunter L.E."/>
            <person name="McDaniel S.F."/>
            <person name="Hoernstein S.N.W."/>
            <person name="Larsson A."/>
            <person name="Li F.W."/>
            <person name="Perroud P.F."/>
            <person name="Phillips J."/>
            <person name="Ranjan P."/>
            <person name="Rokshar D.S."/>
            <person name="Rothfels C.J."/>
            <person name="Schneider L."/>
            <person name="Shu S."/>
            <person name="Stevenson D.W."/>
            <person name="Thummler F."/>
            <person name="Tillich M."/>
            <person name="Villarreal Aguilar J.C."/>
            <person name="Widiez T."/>
            <person name="Wong G.K."/>
            <person name="Wymore A."/>
            <person name="Zhang Y."/>
            <person name="Zimmer A.D."/>
            <person name="Quatrano R.S."/>
            <person name="Mayer K.F.X."/>
            <person name="Goodstein D."/>
            <person name="Casacuberta J.M."/>
            <person name="Vandepoele K."/>
            <person name="Reski R."/>
            <person name="Cuming A.C."/>
            <person name="Tuskan G.A."/>
            <person name="Maumus F."/>
            <person name="Salse J."/>
            <person name="Schmutz J."/>
            <person name="Rensing S.A."/>
        </authorList>
    </citation>
    <scope>NUCLEOTIDE SEQUENCE [LARGE SCALE GENOMIC DNA]</scope>
    <source>
        <strain evidence="1 2">cv. Gransden 2004</strain>
    </source>
</reference>
<dbReference type="Gramene" id="Pp3c22_7080V3.2">
    <property type="protein sequence ID" value="Pp3c22_7080V3.2"/>
    <property type="gene ID" value="Pp3c22_7080"/>
</dbReference>
<reference evidence="1 2" key="1">
    <citation type="journal article" date="2008" name="Science">
        <title>The Physcomitrella genome reveals evolutionary insights into the conquest of land by plants.</title>
        <authorList>
            <person name="Rensing S."/>
            <person name="Lang D."/>
            <person name="Zimmer A."/>
            <person name="Terry A."/>
            <person name="Salamov A."/>
            <person name="Shapiro H."/>
            <person name="Nishiyama T."/>
            <person name="Perroud P.-F."/>
            <person name="Lindquist E."/>
            <person name="Kamisugi Y."/>
            <person name="Tanahashi T."/>
            <person name="Sakakibara K."/>
            <person name="Fujita T."/>
            <person name="Oishi K."/>
            <person name="Shin-I T."/>
            <person name="Kuroki Y."/>
            <person name="Toyoda A."/>
            <person name="Suzuki Y."/>
            <person name="Hashimoto A."/>
            <person name="Yamaguchi K."/>
            <person name="Sugano A."/>
            <person name="Kohara Y."/>
            <person name="Fujiyama A."/>
            <person name="Anterola A."/>
            <person name="Aoki S."/>
            <person name="Ashton N."/>
            <person name="Barbazuk W.B."/>
            <person name="Barker E."/>
            <person name="Bennetzen J."/>
            <person name="Bezanilla M."/>
            <person name="Blankenship R."/>
            <person name="Cho S.H."/>
            <person name="Dutcher S."/>
            <person name="Estelle M."/>
            <person name="Fawcett J.A."/>
            <person name="Gundlach H."/>
            <person name="Hanada K."/>
            <person name="Heyl A."/>
            <person name="Hicks K.A."/>
            <person name="Hugh J."/>
            <person name="Lohr M."/>
            <person name="Mayer K."/>
            <person name="Melkozernov A."/>
            <person name="Murata T."/>
            <person name="Nelson D."/>
            <person name="Pils B."/>
            <person name="Prigge M."/>
            <person name="Reiss B."/>
            <person name="Renner T."/>
            <person name="Rombauts S."/>
            <person name="Rushton P."/>
            <person name="Sanderfoot A."/>
            <person name="Schween G."/>
            <person name="Shiu S.-H."/>
            <person name="Stueber K."/>
            <person name="Theodoulou F.L."/>
            <person name="Tu H."/>
            <person name="Van de Peer Y."/>
            <person name="Verrier P.J."/>
            <person name="Waters E."/>
            <person name="Wood A."/>
            <person name="Yang L."/>
            <person name="Cove D."/>
            <person name="Cuming A."/>
            <person name="Hasebe M."/>
            <person name="Lucas S."/>
            <person name="Mishler D.B."/>
            <person name="Reski R."/>
            <person name="Grigoriev I."/>
            <person name="Quatrano R.S."/>
            <person name="Boore J.L."/>
        </authorList>
    </citation>
    <scope>NUCLEOTIDE SEQUENCE [LARGE SCALE GENOMIC DNA]</scope>
    <source>
        <strain evidence="1 2">cv. Gransden 2004</strain>
    </source>
</reference>
<name>A0A7I4CCX1_PHYPA</name>
<organism evidence="1 2">
    <name type="scientific">Physcomitrium patens</name>
    <name type="common">Spreading-leaved earth moss</name>
    <name type="synonym">Physcomitrella patens</name>
    <dbReference type="NCBI Taxonomy" id="3218"/>
    <lineage>
        <taxon>Eukaryota</taxon>
        <taxon>Viridiplantae</taxon>
        <taxon>Streptophyta</taxon>
        <taxon>Embryophyta</taxon>
        <taxon>Bryophyta</taxon>
        <taxon>Bryophytina</taxon>
        <taxon>Bryopsida</taxon>
        <taxon>Funariidae</taxon>
        <taxon>Funariales</taxon>
        <taxon>Funariaceae</taxon>
        <taxon>Physcomitrium</taxon>
    </lineage>
</organism>
<reference evidence="1" key="3">
    <citation type="submission" date="2020-12" db="UniProtKB">
        <authorList>
            <consortium name="EnsemblPlants"/>
        </authorList>
    </citation>
    <scope>IDENTIFICATION</scope>
</reference>
<sequence>MFSEASIHRRFVIKKQEKGQLLFHKDGCFGHGGHCASQEQKESPMPPMTKAAESVQTYIESQKLLLTEKRNVSPEVAASIQNARLQQVIAMLVDGVYSRDRNSIDFQYFMKLSFEGECKVDIRTEVYSTFYWHRLENLSSEEDEADVGLNHYLRIDPHPN</sequence>
<proteinExistence type="predicted"/>
<dbReference type="Proteomes" id="UP000006727">
    <property type="component" value="Chromosome 22"/>
</dbReference>
<protein>
    <submittedName>
        <fullName evidence="1">Uncharacterized protein</fullName>
    </submittedName>
</protein>
<keyword evidence="2" id="KW-1185">Reference proteome</keyword>
<evidence type="ECO:0000313" key="1">
    <source>
        <dbReference type="EnsemblPlants" id="Pp3c22_7080V3.2"/>
    </source>
</evidence>
<dbReference type="EMBL" id="ABEU02000022">
    <property type="status" value="NOT_ANNOTATED_CDS"/>
    <property type="molecule type" value="Genomic_DNA"/>
</dbReference>